<dbReference type="GeneID" id="94377290"/>
<proteinExistence type="predicted"/>
<gene>
    <name evidence="1" type="ORF">KWG56_18500</name>
</gene>
<name>A0ABX8TMA5_9CAUL</name>
<keyword evidence="1" id="KW-0614">Plasmid</keyword>
<dbReference type="Proteomes" id="UP000824334">
    <property type="component" value="Plasmid unnamed1"/>
</dbReference>
<evidence type="ECO:0000313" key="2">
    <source>
        <dbReference type="Proteomes" id="UP000824334"/>
    </source>
</evidence>
<evidence type="ECO:0000313" key="1">
    <source>
        <dbReference type="EMBL" id="QYC12353.1"/>
    </source>
</evidence>
<reference evidence="1 2" key="1">
    <citation type="submission" date="2021-07" db="EMBL/GenBank/DDBJ databases">
        <title>Isolation and characterization of bacteria from a gold mining with a capacity of golden bioaccumulation.</title>
        <authorList>
            <person name="Yang X.J."/>
        </authorList>
    </citation>
    <scope>NUCLEOTIDE SEQUENCE [LARGE SCALE GENOMIC DNA]</scope>
    <source>
        <strain evidence="1 2">Au29</strain>
        <plasmid evidence="1 2">unnamed1</plasmid>
    </source>
</reference>
<dbReference type="RefSeq" id="WP_201101148.1">
    <property type="nucleotide sequence ID" value="NZ_BAAAEE010000011.1"/>
</dbReference>
<organism evidence="1 2">
    <name type="scientific">Brevundimonas nasdae</name>
    <dbReference type="NCBI Taxonomy" id="172043"/>
    <lineage>
        <taxon>Bacteria</taxon>
        <taxon>Pseudomonadati</taxon>
        <taxon>Pseudomonadota</taxon>
        <taxon>Alphaproteobacteria</taxon>
        <taxon>Caulobacterales</taxon>
        <taxon>Caulobacteraceae</taxon>
        <taxon>Brevundimonas</taxon>
    </lineage>
</organism>
<dbReference type="EMBL" id="CP080035">
    <property type="protein sequence ID" value="QYC12353.1"/>
    <property type="molecule type" value="Genomic_DNA"/>
</dbReference>
<accession>A0ABX8TMA5</accession>
<protein>
    <submittedName>
        <fullName evidence="1">Uncharacterized protein</fullName>
    </submittedName>
</protein>
<keyword evidence="2" id="KW-1185">Reference proteome</keyword>
<geneLocation type="plasmid" evidence="1 2">
    <name>unnamed1</name>
</geneLocation>
<sequence>MKHDDLVRLLKSEQPEAGFFEPDGDEWGGLLDLVAIEDGRIIGYVQVLNRLDLDCFSESAFRLSQVFTEAWVFTTPELAAGVKKSAPLAFGIRILVGGGRVGIGRPATVSVGQTLSWLARLTPIERLRIAAEIGSTSTTQDVYRRGLGVLGEDGLRRRIVREFGTRCASPPPPLGEIDNVTILAAVRRRLSSEPVAPI</sequence>